<dbReference type="GO" id="GO:0003676">
    <property type="term" value="F:nucleic acid binding"/>
    <property type="evidence" value="ECO:0007669"/>
    <property type="project" value="InterPro"/>
</dbReference>
<reference evidence="3" key="1">
    <citation type="journal article" date="2023" name="Plant J.">
        <title>Genome sequences and population genomics provide insights into the demographic history, inbreeding, and mutation load of two 'living fossil' tree species of Dipteronia.</title>
        <authorList>
            <person name="Feng Y."/>
            <person name="Comes H.P."/>
            <person name="Chen J."/>
            <person name="Zhu S."/>
            <person name="Lu R."/>
            <person name="Zhang X."/>
            <person name="Li P."/>
            <person name="Qiu J."/>
            <person name="Olsen K.M."/>
            <person name="Qiu Y."/>
        </authorList>
    </citation>
    <scope>NUCLEOTIDE SEQUENCE</scope>
    <source>
        <strain evidence="3">KIB01</strain>
    </source>
</reference>
<dbReference type="InterPro" id="IPR036397">
    <property type="entry name" value="RNaseH_sf"/>
</dbReference>
<dbReference type="Pfam" id="PF13966">
    <property type="entry name" value="zf-RVT"/>
    <property type="match status" value="1"/>
</dbReference>
<dbReference type="CDD" id="cd06222">
    <property type="entry name" value="RNase_H_like"/>
    <property type="match status" value="1"/>
</dbReference>
<dbReference type="InterPro" id="IPR012337">
    <property type="entry name" value="RNaseH-like_sf"/>
</dbReference>
<dbReference type="InterPro" id="IPR002156">
    <property type="entry name" value="RNaseH_domain"/>
</dbReference>
<dbReference type="Pfam" id="PF13456">
    <property type="entry name" value="RVT_3"/>
    <property type="match status" value="1"/>
</dbReference>
<sequence length="517" mass="58095">MDLGKLKVSPIKGRLSEDRAKAKTMINKEMSPMPVVEEDSLSEWRSPIEELVRATIDAEERFRGLEAVETVREGGAMVYRCDNSTSKEKMVQAIIEVEMKKATEQEETLCEEELVWATIAVEERVVTIQESLHSSKNKPKVSRLHGMRTRNSSNRVTKGRQSNISSLTGMKSGTVDEEVAKTVEMGIALGGIFQRRSLVKVKGFRVVVGCGDKVIIWNDVWRDALPLKIAFRRIFTLSSIKECTFSQFGNWEGEVWRWVFQLRKDVFDWEVDIWNACTYMLTEVKLQKSIADTIAWSFCPKGLYSVSFFLKCVEDFGDKDVSEFDEVWCGFIPSKVELFIWQLLHGKILVREVLIRFGLWLGIGVACSLCGESSEAVDHLFLLCPWTCAREGGIGGVLRDSYGVVVCSFSASMGNVDASTAELMAIHKACLLCVSKVLLSEKSILIESDSKVVLSWLKDYNFGNLALVNIIYEIRSMLCTYDNLLVSYASRDSNMVADGLAKKGLFADGECVDWNLA</sequence>
<dbReference type="Proteomes" id="UP001280121">
    <property type="component" value="Unassembled WGS sequence"/>
</dbReference>
<dbReference type="PANTHER" id="PTHR47723:SF22">
    <property type="entry name" value="RNASE H TYPE-1 DOMAIN-CONTAINING PROTEIN"/>
    <property type="match status" value="1"/>
</dbReference>
<evidence type="ECO:0000313" key="4">
    <source>
        <dbReference type="Proteomes" id="UP001280121"/>
    </source>
</evidence>
<evidence type="ECO:0000259" key="2">
    <source>
        <dbReference type="Pfam" id="PF13966"/>
    </source>
</evidence>
<dbReference type="InterPro" id="IPR026960">
    <property type="entry name" value="RVT-Znf"/>
</dbReference>
<dbReference type="GO" id="GO:0004523">
    <property type="term" value="F:RNA-DNA hybrid ribonuclease activity"/>
    <property type="evidence" value="ECO:0007669"/>
    <property type="project" value="InterPro"/>
</dbReference>
<gene>
    <name evidence="3" type="ORF">Ddye_001069</name>
</gene>
<dbReference type="InterPro" id="IPR053151">
    <property type="entry name" value="RNase_H-like"/>
</dbReference>
<dbReference type="EMBL" id="JANJYI010000001">
    <property type="protein sequence ID" value="KAK2662495.1"/>
    <property type="molecule type" value="Genomic_DNA"/>
</dbReference>
<feature type="domain" description="RNase H type-1" evidence="1">
    <location>
        <begin position="390"/>
        <end position="503"/>
    </location>
</feature>
<name>A0AAD9XNJ6_9ROSI</name>
<evidence type="ECO:0008006" key="5">
    <source>
        <dbReference type="Google" id="ProtNLM"/>
    </source>
</evidence>
<proteinExistence type="predicted"/>
<comment type="caution">
    <text evidence="3">The sequence shown here is derived from an EMBL/GenBank/DDBJ whole genome shotgun (WGS) entry which is preliminary data.</text>
</comment>
<protein>
    <recommendedName>
        <fullName evidence="5">RNase H type-1 domain-containing protein</fullName>
    </recommendedName>
</protein>
<dbReference type="InterPro" id="IPR044730">
    <property type="entry name" value="RNase_H-like_dom_plant"/>
</dbReference>
<organism evidence="3 4">
    <name type="scientific">Dipteronia dyeriana</name>
    <dbReference type="NCBI Taxonomy" id="168575"/>
    <lineage>
        <taxon>Eukaryota</taxon>
        <taxon>Viridiplantae</taxon>
        <taxon>Streptophyta</taxon>
        <taxon>Embryophyta</taxon>
        <taxon>Tracheophyta</taxon>
        <taxon>Spermatophyta</taxon>
        <taxon>Magnoliopsida</taxon>
        <taxon>eudicotyledons</taxon>
        <taxon>Gunneridae</taxon>
        <taxon>Pentapetalae</taxon>
        <taxon>rosids</taxon>
        <taxon>malvids</taxon>
        <taxon>Sapindales</taxon>
        <taxon>Sapindaceae</taxon>
        <taxon>Hippocastanoideae</taxon>
        <taxon>Acereae</taxon>
        <taxon>Dipteronia</taxon>
    </lineage>
</organism>
<dbReference type="PANTHER" id="PTHR47723">
    <property type="entry name" value="OS05G0353850 PROTEIN"/>
    <property type="match status" value="1"/>
</dbReference>
<feature type="domain" description="Reverse transcriptase zinc-binding" evidence="2">
    <location>
        <begin position="319"/>
        <end position="388"/>
    </location>
</feature>
<dbReference type="Gene3D" id="3.30.420.10">
    <property type="entry name" value="Ribonuclease H-like superfamily/Ribonuclease H"/>
    <property type="match status" value="1"/>
</dbReference>
<evidence type="ECO:0000313" key="3">
    <source>
        <dbReference type="EMBL" id="KAK2662495.1"/>
    </source>
</evidence>
<accession>A0AAD9XNJ6</accession>
<dbReference type="AlphaFoldDB" id="A0AAD9XNJ6"/>
<dbReference type="SUPFAM" id="SSF53098">
    <property type="entry name" value="Ribonuclease H-like"/>
    <property type="match status" value="1"/>
</dbReference>
<keyword evidence="4" id="KW-1185">Reference proteome</keyword>
<evidence type="ECO:0000259" key="1">
    <source>
        <dbReference type="Pfam" id="PF13456"/>
    </source>
</evidence>